<dbReference type="Proteomes" id="UP000182130">
    <property type="component" value="Unassembled WGS sequence"/>
</dbReference>
<dbReference type="InterPro" id="IPR049945">
    <property type="entry name" value="AAA_22"/>
</dbReference>
<dbReference type="SUPFAM" id="SSF46894">
    <property type="entry name" value="C-terminal effector domain of the bipartite response regulators"/>
    <property type="match status" value="1"/>
</dbReference>
<dbReference type="OrthoDB" id="3691954at2"/>
<organism evidence="1 2">
    <name type="scientific">Arthrobacter cupressi</name>
    <dbReference type="NCBI Taxonomy" id="1045773"/>
    <lineage>
        <taxon>Bacteria</taxon>
        <taxon>Bacillati</taxon>
        <taxon>Actinomycetota</taxon>
        <taxon>Actinomycetes</taxon>
        <taxon>Micrococcales</taxon>
        <taxon>Micrococcaceae</taxon>
        <taxon>Arthrobacter</taxon>
    </lineage>
</organism>
<dbReference type="SUPFAM" id="SSF48452">
    <property type="entry name" value="TPR-like"/>
    <property type="match status" value="1"/>
</dbReference>
<accession>A0A1G8QFQ0</accession>
<dbReference type="Gene3D" id="1.10.10.10">
    <property type="entry name" value="Winged helix-like DNA-binding domain superfamily/Winged helix DNA-binding domain"/>
    <property type="match status" value="1"/>
</dbReference>
<dbReference type="AlphaFoldDB" id="A0A1G8QFQ0"/>
<dbReference type="CDD" id="cd06170">
    <property type="entry name" value="LuxR_C_like"/>
    <property type="match status" value="1"/>
</dbReference>
<dbReference type="InterPro" id="IPR027417">
    <property type="entry name" value="P-loop_NTPase"/>
</dbReference>
<evidence type="ECO:0000313" key="1">
    <source>
        <dbReference type="EMBL" id="SDJ03413.1"/>
    </source>
</evidence>
<dbReference type="Pfam" id="PF00196">
    <property type="entry name" value="GerE"/>
    <property type="match status" value="1"/>
</dbReference>
<dbReference type="STRING" id="1045773.SAMN05216555_106162"/>
<dbReference type="Pfam" id="PF13401">
    <property type="entry name" value="AAA_22"/>
    <property type="match status" value="1"/>
</dbReference>
<protein>
    <submittedName>
        <fullName evidence="1">Predicted ATPase</fullName>
    </submittedName>
</protein>
<dbReference type="PRINTS" id="PR00364">
    <property type="entry name" value="DISEASERSIST"/>
</dbReference>
<gene>
    <name evidence="1" type="ORF">SAMN05216555_106162</name>
</gene>
<proteinExistence type="predicted"/>
<name>A0A1G8QFQ0_9MICC</name>
<dbReference type="GO" id="GO:0016887">
    <property type="term" value="F:ATP hydrolysis activity"/>
    <property type="evidence" value="ECO:0007669"/>
    <property type="project" value="InterPro"/>
</dbReference>
<dbReference type="PANTHER" id="PTHR47691:SF3">
    <property type="entry name" value="HTH-TYPE TRANSCRIPTIONAL REGULATOR RV0890C-RELATED"/>
    <property type="match status" value="1"/>
</dbReference>
<dbReference type="GO" id="GO:0006355">
    <property type="term" value="P:regulation of DNA-templated transcription"/>
    <property type="evidence" value="ECO:0007669"/>
    <property type="project" value="InterPro"/>
</dbReference>
<dbReference type="SUPFAM" id="SSF52540">
    <property type="entry name" value="P-loop containing nucleoside triphosphate hydrolases"/>
    <property type="match status" value="1"/>
</dbReference>
<dbReference type="Gene3D" id="3.40.50.300">
    <property type="entry name" value="P-loop containing nucleotide triphosphate hydrolases"/>
    <property type="match status" value="1"/>
</dbReference>
<dbReference type="PRINTS" id="PR00038">
    <property type="entry name" value="HTHLUXR"/>
</dbReference>
<dbReference type="InterPro" id="IPR000792">
    <property type="entry name" value="Tscrpt_reg_LuxR_C"/>
</dbReference>
<dbReference type="InterPro" id="IPR011990">
    <property type="entry name" value="TPR-like_helical_dom_sf"/>
</dbReference>
<dbReference type="EMBL" id="FNEI01000006">
    <property type="protein sequence ID" value="SDJ03413.1"/>
    <property type="molecule type" value="Genomic_DNA"/>
</dbReference>
<dbReference type="Gene3D" id="1.25.40.10">
    <property type="entry name" value="Tetratricopeptide repeat domain"/>
    <property type="match status" value="1"/>
</dbReference>
<dbReference type="PROSITE" id="PS00622">
    <property type="entry name" value="HTH_LUXR_1"/>
    <property type="match status" value="1"/>
</dbReference>
<evidence type="ECO:0000313" key="2">
    <source>
        <dbReference type="Proteomes" id="UP000182130"/>
    </source>
</evidence>
<reference evidence="2" key="1">
    <citation type="submission" date="2016-10" db="EMBL/GenBank/DDBJ databases">
        <authorList>
            <person name="Varghese N."/>
            <person name="Submissions S."/>
        </authorList>
    </citation>
    <scope>NUCLEOTIDE SEQUENCE [LARGE SCALE GENOMIC DNA]</scope>
    <source>
        <strain evidence="2">CGMCC 1.10783</strain>
    </source>
</reference>
<keyword evidence="2" id="KW-1185">Reference proteome</keyword>
<dbReference type="RefSeq" id="WP_074588638.1">
    <property type="nucleotide sequence ID" value="NZ_FNEI01000006.1"/>
</dbReference>
<dbReference type="PROSITE" id="PS50043">
    <property type="entry name" value="HTH_LUXR_2"/>
    <property type="match status" value="1"/>
</dbReference>
<dbReference type="SMART" id="SM00421">
    <property type="entry name" value="HTH_LUXR"/>
    <property type="match status" value="1"/>
</dbReference>
<dbReference type="InterPro" id="IPR016032">
    <property type="entry name" value="Sig_transdc_resp-reg_C-effctor"/>
</dbReference>
<dbReference type="InterPro" id="IPR036388">
    <property type="entry name" value="WH-like_DNA-bd_sf"/>
</dbReference>
<dbReference type="PANTHER" id="PTHR47691">
    <property type="entry name" value="REGULATOR-RELATED"/>
    <property type="match status" value="1"/>
</dbReference>
<dbReference type="GO" id="GO:0003677">
    <property type="term" value="F:DNA binding"/>
    <property type="evidence" value="ECO:0007669"/>
    <property type="project" value="InterPro"/>
</dbReference>
<sequence>MRSSVRIPRPISSFIGRGDAITSLARLLGEHRLVTLTGPGGSGKTRLSIELAWQLHENYPDGVTFVPLAPIRDPALLPSTIAQRLGLQDSRGRPLTEHLADYLGGRTLLLVLDNFEHLLGGAGMVADLLGGGGDSRLIVTSRAPLRISGEQSFPVPPLPPESDGVHLFAARAQAQAPDFVLDESNQAAVTGIVRRLDGLPLAIELAAARVRVLPPQSLLSRLDHSLSLLVDGNRDLPDRQQTLRSTIAWSYELLSPAAQRLFAIFSAFRGGAGLGELEAVSRARDVVEAVTELVDQNLLRAQAGLPRYTMLETVREFAAERLVELPDSDPIRAGHAALFSARVEPLDRPPIWQSNEFLAGLDLDHDNIRAALDWFETNDPPAALHMAAKLSAFWSIRGHFTEGRRRLERALELVPEESPDRVAARNGLGWLAADQGERQSTYELYTEAIAAARSIGDRIGEGTALFSRGRILLSGTEVPRGLENITAAQAIFQEAGDEKGVAATLLLQGAGGLFTAELDLACARLELAVEYCERLGLTTMRARALQLMGIARLRTGRIADGRAALAEGIPVVFESGDRFGIAIGLGALTVLAVRTSRPRLALRLLGVRDEFERVNQVRQPEPIRRYADEVLAPARARLGPSAELIRAEGRAMGLDAAMAAALSEASDKPWGDSLTARETEVAQLVATGLTNRQISERLFVSVRTVETHVDRALTKLGFKTRSQLTAWVHLHGLLAENT</sequence>